<dbReference type="AlphaFoldDB" id="A0A1W1VI79"/>
<dbReference type="STRING" id="645990.SAMN00120144_3336"/>
<name>A0A1W1VI79_9BACT</name>
<sequence length="82" mass="9868">MKTADFHFYLHCCNCELIQQSHLFWVWKSDIGGITRIQRKEKYLERQAVFLHCMDLGIDMPEKFATYQQDAERALPDRRFKA</sequence>
<gene>
    <name evidence="1" type="ORF">SAMN00120144_3336</name>
</gene>
<evidence type="ECO:0000313" key="1">
    <source>
        <dbReference type="EMBL" id="SMB92983.1"/>
    </source>
</evidence>
<accession>A0A1W1VI79</accession>
<proteinExistence type="predicted"/>
<evidence type="ECO:0000313" key="2">
    <source>
        <dbReference type="Proteomes" id="UP000192266"/>
    </source>
</evidence>
<organism evidence="1 2">
    <name type="scientific">Hymenobacter roseosalivarius DSM 11622</name>
    <dbReference type="NCBI Taxonomy" id="645990"/>
    <lineage>
        <taxon>Bacteria</taxon>
        <taxon>Pseudomonadati</taxon>
        <taxon>Bacteroidota</taxon>
        <taxon>Cytophagia</taxon>
        <taxon>Cytophagales</taxon>
        <taxon>Hymenobacteraceae</taxon>
        <taxon>Hymenobacter</taxon>
    </lineage>
</organism>
<reference evidence="1 2" key="1">
    <citation type="submission" date="2017-04" db="EMBL/GenBank/DDBJ databases">
        <authorList>
            <person name="Afonso C.L."/>
            <person name="Miller P.J."/>
            <person name="Scott M.A."/>
            <person name="Spackman E."/>
            <person name="Goraichik I."/>
            <person name="Dimitrov K.M."/>
            <person name="Suarez D.L."/>
            <person name="Swayne D.E."/>
        </authorList>
    </citation>
    <scope>NUCLEOTIDE SEQUENCE [LARGE SCALE GENOMIC DNA]</scope>
    <source>
        <strain evidence="1 2">DSM 11622</strain>
    </source>
</reference>
<protein>
    <submittedName>
        <fullName evidence="1">Uncharacterized protein</fullName>
    </submittedName>
</protein>
<keyword evidence="2" id="KW-1185">Reference proteome</keyword>
<dbReference type="EMBL" id="FWWW01000061">
    <property type="protein sequence ID" value="SMB92983.1"/>
    <property type="molecule type" value="Genomic_DNA"/>
</dbReference>
<dbReference type="Proteomes" id="UP000192266">
    <property type="component" value="Unassembled WGS sequence"/>
</dbReference>